<accession>M8CBV9</accession>
<dbReference type="AlphaFoldDB" id="M8CBV9"/>
<dbReference type="PANTHER" id="PTHR34591">
    <property type="entry name" value="OS03G0653100 PROTEIN-RELATED"/>
    <property type="match status" value="1"/>
</dbReference>
<reference evidence="2" key="1">
    <citation type="submission" date="2015-06" db="UniProtKB">
        <authorList>
            <consortium name="EnsemblPlants"/>
        </authorList>
    </citation>
    <scope>IDENTIFICATION</scope>
</reference>
<name>M8CBV9_AEGTA</name>
<proteinExistence type="predicted"/>
<organism evidence="2">
    <name type="scientific">Aegilops tauschii</name>
    <name type="common">Tausch's goatgrass</name>
    <name type="synonym">Aegilops squarrosa</name>
    <dbReference type="NCBI Taxonomy" id="37682"/>
    <lineage>
        <taxon>Eukaryota</taxon>
        <taxon>Viridiplantae</taxon>
        <taxon>Streptophyta</taxon>
        <taxon>Embryophyta</taxon>
        <taxon>Tracheophyta</taxon>
        <taxon>Spermatophyta</taxon>
        <taxon>Magnoliopsida</taxon>
        <taxon>Liliopsida</taxon>
        <taxon>Poales</taxon>
        <taxon>Poaceae</taxon>
        <taxon>BOP clade</taxon>
        <taxon>Pooideae</taxon>
        <taxon>Triticodae</taxon>
        <taxon>Triticeae</taxon>
        <taxon>Triticinae</taxon>
        <taxon>Aegilops</taxon>
    </lineage>
</organism>
<dbReference type="SUPFAM" id="SSF81383">
    <property type="entry name" value="F-box domain"/>
    <property type="match status" value="1"/>
</dbReference>
<dbReference type="InterPro" id="IPR001810">
    <property type="entry name" value="F-box_dom"/>
</dbReference>
<dbReference type="PANTHER" id="PTHR34591:SF60">
    <property type="entry name" value="OS01G0824700 PROTEIN"/>
    <property type="match status" value="1"/>
</dbReference>
<feature type="domain" description="F-box" evidence="1">
    <location>
        <begin position="13"/>
        <end position="54"/>
    </location>
</feature>
<sequence length="268" mass="30642">MEGTTSAEDLTQRLPDDLLAEVLRRLQATSPCSIAASRCTCKAWRTVVDTYRLLVDLPPQSLTGIFVHLDNEKLPRHIKHTASPANIAPFHYLDTRATDYLTIVQRCNGLLLMLAVDDERVKGAWVVNPTTRQWARLPAPPPMCTPGMEEVDEYMDDHNQYLVFDPTVSPHYEVFLIKFVPFIPLPDMDHLVVSHIQQREWPPSTFVLLVFSSMTNRWEERSFVRQGEAAGTIGDMLQVPPSDHWYAVCWQGALYFHQRGLFMSHLLV</sequence>
<dbReference type="EnsemblPlants" id="EMT31834">
    <property type="protein sequence ID" value="EMT31834"/>
    <property type="gene ID" value="F775_11593"/>
</dbReference>
<dbReference type="InterPro" id="IPR036047">
    <property type="entry name" value="F-box-like_dom_sf"/>
</dbReference>
<evidence type="ECO:0000259" key="1">
    <source>
        <dbReference type="Pfam" id="PF00646"/>
    </source>
</evidence>
<dbReference type="Pfam" id="PF00646">
    <property type="entry name" value="F-box"/>
    <property type="match status" value="1"/>
</dbReference>
<evidence type="ECO:0000313" key="2">
    <source>
        <dbReference type="EnsemblPlants" id="EMT31834"/>
    </source>
</evidence>
<protein>
    <recommendedName>
        <fullName evidence="1">F-box domain-containing protein</fullName>
    </recommendedName>
</protein>